<evidence type="ECO:0000313" key="2">
    <source>
        <dbReference type="Proteomes" id="UP001054945"/>
    </source>
</evidence>
<proteinExistence type="predicted"/>
<name>A0AAV4QR98_CAEEX</name>
<dbReference type="Proteomes" id="UP001054945">
    <property type="component" value="Unassembled WGS sequence"/>
</dbReference>
<protein>
    <submittedName>
        <fullName evidence="1">Uncharacterized protein</fullName>
    </submittedName>
</protein>
<keyword evidence="2" id="KW-1185">Reference proteome</keyword>
<dbReference type="EMBL" id="BPLR01006730">
    <property type="protein sequence ID" value="GIY12000.1"/>
    <property type="molecule type" value="Genomic_DNA"/>
</dbReference>
<dbReference type="AlphaFoldDB" id="A0AAV4QR98"/>
<reference evidence="1 2" key="1">
    <citation type="submission" date="2021-06" db="EMBL/GenBank/DDBJ databases">
        <title>Caerostris extrusa draft genome.</title>
        <authorList>
            <person name="Kono N."/>
            <person name="Arakawa K."/>
        </authorList>
    </citation>
    <scope>NUCLEOTIDE SEQUENCE [LARGE SCALE GENOMIC DNA]</scope>
</reference>
<accession>A0AAV4QR98</accession>
<comment type="caution">
    <text evidence="1">The sequence shown here is derived from an EMBL/GenBank/DDBJ whole genome shotgun (WGS) entry which is preliminary data.</text>
</comment>
<organism evidence="1 2">
    <name type="scientific">Caerostris extrusa</name>
    <name type="common">Bark spider</name>
    <name type="synonym">Caerostris bankana</name>
    <dbReference type="NCBI Taxonomy" id="172846"/>
    <lineage>
        <taxon>Eukaryota</taxon>
        <taxon>Metazoa</taxon>
        <taxon>Ecdysozoa</taxon>
        <taxon>Arthropoda</taxon>
        <taxon>Chelicerata</taxon>
        <taxon>Arachnida</taxon>
        <taxon>Araneae</taxon>
        <taxon>Araneomorphae</taxon>
        <taxon>Entelegynae</taxon>
        <taxon>Araneoidea</taxon>
        <taxon>Araneidae</taxon>
        <taxon>Caerostris</taxon>
    </lineage>
</organism>
<sequence>MPPAGFEAEACGTKGQSASQLAIRPKSEWREFLFAIIECGTSELQYCFCHDHKLFYASKKKGELSCEASSAFNEGSFLCGKSFHEAFIRRKKGFAFRDFAPHEKSLRGRNVHALELLLWTVQNTLLNPRSINRLFQLKDAKNLLMNPQDFQSTPLLKVSTPKVQVALCRSIEQSCSSRSVLLDNLTPSFGRENVFHFSSRNYDPDKVSCQKTPDRCRMVSESDNEKLDPYLSKTHGLMNGRLLTFCGKTEGDE</sequence>
<gene>
    <name evidence="1" type="ORF">CEXT_353611</name>
</gene>
<evidence type="ECO:0000313" key="1">
    <source>
        <dbReference type="EMBL" id="GIY12000.1"/>
    </source>
</evidence>